<dbReference type="GO" id="GO:0008270">
    <property type="term" value="F:zinc ion binding"/>
    <property type="evidence" value="ECO:0007669"/>
    <property type="project" value="InterPro"/>
</dbReference>
<proteinExistence type="predicted"/>
<name>A0A0G0FNH6_9BACT</name>
<feature type="binding site" evidence="2">
    <location>
        <position position="80"/>
    </location>
    <ligand>
        <name>Zn(2+)</name>
        <dbReference type="ChEBI" id="CHEBI:29105"/>
        <label>1</label>
        <note>catalytic</note>
    </ligand>
</feature>
<evidence type="ECO:0000256" key="1">
    <source>
        <dbReference type="PIRSR" id="PIRSR001359-1"/>
    </source>
</evidence>
<dbReference type="PANTHER" id="PTHR30304">
    <property type="entry name" value="D-TAGATOSE-1,6-BISPHOSPHATE ALDOLASE"/>
    <property type="match status" value="1"/>
</dbReference>
<comment type="caution">
    <text evidence="3">The sequence shown here is derived from an EMBL/GenBank/DDBJ whole genome shotgun (WGS) entry which is preliminary data.</text>
</comment>
<feature type="binding site" evidence="2">
    <location>
        <position position="133"/>
    </location>
    <ligand>
        <name>Zn(2+)</name>
        <dbReference type="ChEBI" id="CHEBI:29105"/>
        <label>2</label>
    </ligand>
</feature>
<keyword evidence="2" id="KW-0479">Metal-binding</keyword>
<dbReference type="InterPro" id="IPR000771">
    <property type="entry name" value="FBA_II"/>
</dbReference>
<dbReference type="PIRSF" id="PIRSF001359">
    <property type="entry name" value="F_bP_aldolase_II"/>
    <property type="match status" value="1"/>
</dbReference>
<dbReference type="EMBL" id="LBRB01000004">
    <property type="protein sequence ID" value="KKP89010.1"/>
    <property type="molecule type" value="Genomic_DNA"/>
</dbReference>
<reference evidence="3 4" key="1">
    <citation type="journal article" date="2015" name="Nature">
        <title>rRNA introns, odd ribosomes, and small enigmatic genomes across a large radiation of phyla.</title>
        <authorList>
            <person name="Brown C.T."/>
            <person name="Hug L.A."/>
            <person name="Thomas B.C."/>
            <person name="Sharon I."/>
            <person name="Castelle C.J."/>
            <person name="Singh A."/>
            <person name="Wilkins M.J."/>
            <person name="Williams K.H."/>
            <person name="Banfield J.F."/>
        </authorList>
    </citation>
    <scope>NUCLEOTIDE SEQUENCE [LARGE SCALE GENOMIC DNA]</scope>
</reference>
<accession>A0A0G0FNH6</accession>
<dbReference type="Proteomes" id="UP000034316">
    <property type="component" value="Unassembled WGS sequence"/>
</dbReference>
<feature type="binding site" evidence="2">
    <location>
        <position position="101"/>
    </location>
    <ligand>
        <name>Zn(2+)</name>
        <dbReference type="ChEBI" id="CHEBI:29105"/>
        <label>2</label>
    </ligand>
</feature>
<dbReference type="PANTHER" id="PTHR30304:SF0">
    <property type="entry name" value="D-TAGATOSE-1,6-BISPHOSPHATE ALDOLASE SUBUNIT GATY-RELATED"/>
    <property type="match status" value="1"/>
</dbReference>
<feature type="binding site" evidence="2">
    <location>
        <position position="177"/>
    </location>
    <ligand>
        <name>Zn(2+)</name>
        <dbReference type="ChEBI" id="CHEBI:29105"/>
        <label>1</label>
        <note>catalytic</note>
    </ligand>
</feature>
<organism evidence="3 4">
    <name type="scientific">Berkelbacteria bacterium GW2011_GWA2_35_9</name>
    <dbReference type="NCBI Taxonomy" id="1618333"/>
    <lineage>
        <taxon>Bacteria</taxon>
        <taxon>Candidatus Berkelbacteria</taxon>
    </lineage>
</organism>
<evidence type="ECO:0000313" key="4">
    <source>
        <dbReference type="Proteomes" id="UP000034316"/>
    </source>
</evidence>
<comment type="cofactor">
    <cofactor evidence="2">
        <name>Zn(2+)</name>
        <dbReference type="ChEBI" id="CHEBI:29105"/>
    </cofactor>
    <text evidence="2">Binds 2 Zn(2+) ions per subunit. One is catalytic and the other provides a structural contribution.</text>
</comment>
<evidence type="ECO:0000256" key="2">
    <source>
        <dbReference type="PIRSR" id="PIRSR001359-3"/>
    </source>
</evidence>
<evidence type="ECO:0000313" key="3">
    <source>
        <dbReference type="EMBL" id="KKP89010.1"/>
    </source>
</evidence>
<sequence>MGLKKVLNYYSKIDSSLPHFNFSSFEQLEGIVGGCLKTRSPIFVALSESEANFVGYDLAKKAVDYYRRKYNWTIYLNADHHKSLSSVKKVLEAGFDGVHIDLSEHSLDYNIKLTKKVVAMAKTYSSSISIEGELGKIGEGSYQRQNLSKNYTEISDVFKYLQQTGVDRLAVAVGSSHGMEKKIAKLDFDLLKKIQLRLLPGTSLTLHGASGVPDEQLKLARKYFSNIHFNTDLRLAFKKGLIKGISQSTIKPYQYFEPAIDEVEKRVEDRIKMLNSNNKEEIIKELL</sequence>
<dbReference type="AlphaFoldDB" id="A0A0G0FNH6"/>
<protein>
    <submittedName>
        <fullName evidence="3">Class II aldolase, tagatose bisphosphate family</fullName>
    </submittedName>
</protein>
<dbReference type="GO" id="GO:0005975">
    <property type="term" value="P:carbohydrate metabolic process"/>
    <property type="evidence" value="ECO:0007669"/>
    <property type="project" value="InterPro"/>
</dbReference>
<dbReference type="InterPro" id="IPR050246">
    <property type="entry name" value="Class_II_FBP_aldolase"/>
</dbReference>
<dbReference type="SUPFAM" id="SSF51569">
    <property type="entry name" value="Aldolase"/>
    <property type="match status" value="1"/>
</dbReference>
<dbReference type="STRING" id="1618333.UR93_C0004G0003"/>
<feature type="binding site" evidence="2">
    <location>
        <position position="207"/>
    </location>
    <ligand>
        <name>Zn(2+)</name>
        <dbReference type="ChEBI" id="CHEBI:29105"/>
        <label>1</label>
        <note>catalytic</note>
    </ligand>
</feature>
<feature type="active site" description="Proton donor" evidence="1">
    <location>
        <position position="79"/>
    </location>
</feature>
<dbReference type="GO" id="GO:0016832">
    <property type="term" value="F:aldehyde-lyase activity"/>
    <property type="evidence" value="ECO:0007669"/>
    <property type="project" value="InterPro"/>
</dbReference>
<dbReference type="Gene3D" id="3.20.20.70">
    <property type="entry name" value="Aldolase class I"/>
    <property type="match status" value="1"/>
</dbReference>
<dbReference type="InterPro" id="IPR013785">
    <property type="entry name" value="Aldolase_TIM"/>
</dbReference>
<keyword evidence="2" id="KW-0862">Zinc</keyword>
<gene>
    <name evidence="3" type="ORF">UR93_C0004G0003</name>
</gene>
<dbReference type="Pfam" id="PF01116">
    <property type="entry name" value="F_bP_aldolase"/>
    <property type="match status" value="1"/>
</dbReference>